<evidence type="ECO:0000256" key="4">
    <source>
        <dbReference type="ARBA" id="ARBA00022982"/>
    </source>
</evidence>
<dbReference type="EMBL" id="JACHGW010000002">
    <property type="protein sequence ID" value="MBB6051166.1"/>
    <property type="molecule type" value="Genomic_DNA"/>
</dbReference>
<keyword evidence="10" id="KW-1185">Reference proteome</keyword>
<dbReference type="PRINTS" id="PR00605">
    <property type="entry name" value="CYTCHROMECIC"/>
</dbReference>
<dbReference type="Pfam" id="PF13442">
    <property type="entry name" value="Cytochrome_CBB3"/>
    <property type="match status" value="1"/>
</dbReference>
<dbReference type="Proteomes" id="UP000520814">
    <property type="component" value="Unassembled WGS sequence"/>
</dbReference>
<dbReference type="GO" id="GO:0020037">
    <property type="term" value="F:heme binding"/>
    <property type="evidence" value="ECO:0007669"/>
    <property type="project" value="InterPro"/>
</dbReference>
<feature type="signal peptide" evidence="7">
    <location>
        <begin position="1"/>
        <end position="23"/>
    </location>
</feature>
<evidence type="ECO:0000256" key="6">
    <source>
        <dbReference type="PROSITE-ProRule" id="PRU00433"/>
    </source>
</evidence>
<dbReference type="AlphaFoldDB" id="A0A7W9W7F4"/>
<dbReference type="PROSITE" id="PS51257">
    <property type="entry name" value="PROKAR_LIPOPROTEIN"/>
    <property type="match status" value="1"/>
</dbReference>
<evidence type="ECO:0000256" key="7">
    <source>
        <dbReference type="SAM" id="SignalP"/>
    </source>
</evidence>
<keyword evidence="5 6" id="KW-0408">Iron</keyword>
<dbReference type="GO" id="GO:0005506">
    <property type="term" value="F:iron ion binding"/>
    <property type="evidence" value="ECO:0007669"/>
    <property type="project" value="InterPro"/>
</dbReference>
<reference evidence="9 10" key="1">
    <citation type="submission" date="2020-08" db="EMBL/GenBank/DDBJ databases">
        <title>Genomic Encyclopedia of Type Strains, Phase IV (KMG-IV): sequencing the most valuable type-strain genomes for metagenomic binning, comparative biology and taxonomic classification.</title>
        <authorList>
            <person name="Goeker M."/>
        </authorList>
    </citation>
    <scope>NUCLEOTIDE SEQUENCE [LARGE SCALE GENOMIC DNA]</scope>
    <source>
        <strain evidence="9 10">DSM 23562</strain>
    </source>
</reference>
<protein>
    <submittedName>
        <fullName evidence="9">Mono/diheme cytochrome c family protein</fullName>
    </submittedName>
</protein>
<comment type="caution">
    <text evidence="9">The sequence shown here is derived from an EMBL/GenBank/DDBJ whole genome shotgun (WGS) entry which is preliminary data.</text>
</comment>
<name>A0A7W9W7F4_ARMRO</name>
<evidence type="ECO:0000256" key="2">
    <source>
        <dbReference type="ARBA" id="ARBA00022617"/>
    </source>
</evidence>
<dbReference type="InterPro" id="IPR008168">
    <property type="entry name" value="Cyt_C_IC"/>
</dbReference>
<evidence type="ECO:0000256" key="3">
    <source>
        <dbReference type="ARBA" id="ARBA00022723"/>
    </source>
</evidence>
<evidence type="ECO:0000313" key="9">
    <source>
        <dbReference type="EMBL" id="MBB6051166.1"/>
    </source>
</evidence>
<evidence type="ECO:0000256" key="1">
    <source>
        <dbReference type="ARBA" id="ARBA00022448"/>
    </source>
</evidence>
<sequence length="111" mass="11621">MMKTFFGTVSALFLLTIALFGCSKPGEGGSAAAQTASGKAIFESKDCGNCHGPGKRAPELTHLGAEHDAAWIVAHIKNPKTHNPGSRMPAYEGKMSESDLQAIGSYLASLK</sequence>
<evidence type="ECO:0000259" key="8">
    <source>
        <dbReference type="PROSITE" id="PS51007"/>
    </source>
</evidence>
<dbReference type="InterPro" id="IPR009056">
    <property type="entry name" value="Cyt_c-like_dom"/>
</dbReference>
<keyword evidence="3 6" id="KW-0479">Metal-binding</keyword>
<keyword evidence="1" id="KW-0813">Transport</keyword>
<feature type="domain" description="Cytochrome c" evidence="8">
    <location>
        <begin position="33"/>
        <end position="111"/>
    </location>
</feature>
<dbReference type="InterPro" id="IPR036909">
    <property type="entry name" value="Cyt_c-like_dom_sf"/>
</dbReference>
<organism evidence="9 10">
    <name type="scientific">Armatimonas rosea</name>
    <dbReference type="NCBI Taxonomy" id="685828"/>
    <lineage>
        <taxon>Bacteria</taxon>
        <taxon>Bacillati</taxon>
        <taxon>Armatimonadota</taxon>
        <taxon>Armatimonadia</taxon>
        <taxon>Armatimonadales</taxon>
        <taxon>Armatimonadaceae</taxon>
        <taxon>Armatimonas</taxon>
    </lineage>
</organism>
<dbReference type="Gene3D" id="1.10.760.10">
    <property type="entry name" value="Cytochrome c-like domain"/>
    <property type="match status" value="1"/>
</dbReference>
<dbReference type="RefSeq" id="WP_184197466.1">
    <property type="nucleotide sequence ID" value="NZ_JACHGW010000002.1"/>
</dbReference>
<accession>A0A7W9W7F4</accession>
<dbReference type="GO" id="GO:0009055">
    <property type="term" value="F:electron transfer activity"/>
    <property type="evidence" value="ECO:0007669"/>
    <property type="project" value="InterPro"/>
</dbReference>
<keyword evidence="4" id="KW-0249">Electron transport</keyword>
<dbReference type="PROSITE" id="PS51007">
    <property type="entry name" value="CYTC"/>
    <property type="match status" value="1"/>
</dbReference>
<feature type="chain" id="PRO_5031190635" evidence="7">
    <location>
        <begin position="24"/>
        <end position="111"/>
    </location>
</feature>
<keyword evidence="2 6" id="KW-0349">Heme</keyword>
<dbReference type="SUPFAM" id="SSF46626">
    <property type="entry name" value="Cytochrome c"/>
    <property type="match status" value="1"/>
</dbReference>
<evidence type="ECO:0000313" key="10">
    <source>
        <dbReference type="Proteomes" id="UP000520814"/>
    </source>
</evidence>
<gene>
    <name evidence="9" type="ORF">HNQ39_002957</name>
</gene>
<evidence type="ECO:0000256" key="5">
    <source>
        <dbReference type="ARBA" id="ARBA00023004"/>
    </source>
</evidence>
<proteinExistence type="predicted"/>
<keyword evidence="7" id="KW-0732">Signal</keyword>